<organism evidence="4 5">
    <name type="scientific">Haloquadratum walsbyi J07HQW1</name>
    <dbReference type="NCBI Taxonomy" id="1238424"/>
    <lineage>
        <taxon>Archaea</taxon>
        <taxon>Methanobacteriati</taxon>
        <taxon>Methanobacteriota</taxon>
        <taxon>Stenosarchaea group</taxon>
        <taxon>Halobacteria</taxon>
        <taxon>Halobacteriales</taxon>
        <taxon>Haloferacaceae</taxon>
        <taxon>Haloquadratum</taxon>
    </lineage>
</organism>
<feature type="domain" description="DUF8142" evidence="3">
    <location>
        <begin position="39"/>
        <end position="125"/>
    </location>
</feature>
<feature type="compositionally biased region" description="Low complexity" evidence="1">
    <location>
        <begin position="35"/>
        <end position="50"/>
    </location>
</feature>
<evidence type="ECO:0000313" key="5">
    <source>
        <dbReference type="Proteomes" id="UP000030649"/>
    </source>
</evidence>
<evidence type="ECO:0000256" key="2">
    <source>
        <dbReference type="SAM" id="Phobius"/>
    </source>
</evidence>
<dbReference type="Proteomes" id="UP000030649">
    <property type="component" value="Unassembled WGS sequence"/>
</dbReference>
<reference evidence="4 5" key="1">
    <citation type="journal article" date="2013" name="PLoS ONE">
        <title>Assembly-driven community genomics of a hypersaline microbial ecosystem.</title>
        <authorList>
            <person name="Podell S."/>
            <person name="Ugalde J.A."/>
            <person name="Narasingarao P."/>
            <person name="Banfield J.F."/>
            <person name="Heidelberg K.B."/>
            <person name="Allen E.E."/>
        </authorList>
    </citation>
    <scope>NUCLEOTIDE SEQUENCE [LARGE SCALE GENOMIC DNA]</scope>
    <source>
        <strain evidence="5">J07HQW1</strain>
    </source>
</reference>
<keyword evidence="2" id="KW-0472">Membrane</keyword>
<dbReference type="InterPro" id="IPR058455">
    <property type="entry name" value="DUF8142"/>
</dbReference>
<dbReference type="HOGENOM" id="CLU_2032832_0_0_2"/>
<keyword evidence="2" id="KW-1133">Transmembrane helix</keyword>
<dbReference type="AlphaFoldDB" id="U1PFX8"/>
<name>U1PFX8_9EURY</name>
<sequence>MSSPSSTEESATASTNPDSDRSINASTTARREMTTQHTDTNTNTDTDATASFDPDAPLESDESGRNRRRAILAVIPFLAIGLGDLVLILGWGIEPLWAFAILPPILFCSALAYIVFSTDFLDDRT</sequence>
<proteinExistence type="predicted"/>
<accession>U1PFX8</accession>
<evidence type="ECO:0000313" key="4">
    <source>
        <dbReference type="EMBL" id="ERG92527.1"/>
    </source>
</evidence>
<dbReference type="Pfam" id="PF26465">
    <property type="entry name" value="DUF8142"/>
    <property type="match status" value="1"/>
</dbReference>
<feature type="transmembrane region" description="Helical" evidence="2">
    <location>
        <begin position="97"/>
        <end position="116"/>
    </location>
</feature>
<evidence type="ECO:0000256" key="1">
    <source>
        <dbReference type="SAM" id="MobiDB-lite"/>
    </source>
</evidence>
<gene>
    <name evidence="4" type="ORF">J07HQW1_02571</name>
</gene>
<feature type="transmembrane region" description="Helical" evidence="2">
    <location>
        <begin position="70"/>
        <end position="91"/>
    </location>
</feature>
<feature type="region of interest" description="Disordered" evidence="1">
    <location>
        <begin position="1"/>
        <end position="64"/>
    </location>
</feature>
<feature type="compositionally biased region" description="Low complexity" evidence="1">
    <location>
        <begin position="1"/>
        <end position="15"/>
    </location>
</feature>
<keyword evidence="2" id="KW-0812">Transmembrane</keyword>
<dbReference type="EMBL" id="KE356560">
    <property type="protein sequence ID" value="ERG92527.1"/>
    <property type="molecule type" value="Genomic_DNA"/>
</dbReference>
<evidence type="ECO:0000259" key="3">
    <source>
        <dbReference type="Pfam" id="PF26465"/>
    </source>
</evidence>
<protein>
    <recommendedName>
        <fullName evidence="3">DUF8142 domain-containing protein</fullName>
    </recommendedName>
</protein>